<feature type="transmembrane region" description="Helical" evidence="13">
    <location>
        <begin position="532"/>
        <end position="552"/>
    </location>
</feature>
<evidence type="ECO:0000256" key="12">
    <source>
        <dbReference type="SAM" id="MobiDB-lite"/>
    </source>
</evidence>
<dbReference type="SUPFAM" id="SSF53822">
    <property type="entry name" value="Periplasmic binding protein-like I"/>
    <property type="match status" value="1"/>
</dbReference>
<keyword evidence="3 13" id="KW-0812">Transmembrane</keyword>
<dbReference type="AlphaFoldDB" id="A0AAE0QBA1"/>
<name>A0AAE0QBA1_9TELE</name>
<dbReference type="Pfam" id="PF07562">
    <property type="entry name" value="NCD3G"/>
    <property type="match status" value="1"/>
</dbReference>
<dbReference type="InterPro" id="IPR011500">
    <property type="entry name" value="GPCR_3_9-Cys_dom"/>
</dbReference>
<sequence length="774" mass="86574">MRHFSWNWVGVVTLDDDYGNAALENFLLAAEEVKVCVEFKEVLPTIDISEKSIKEAADRIRSSSAKIVLLILRSSAVEILFKEMIKTNTSRTWIASDAWSMAGSLMTMKDINKVGDILGFTFVTGEIPGFKDYLQNLQPSSGGHNDFIREYKQMRFKCPPGPNSNNMHTSACIETDPQEMNDDYLINAVYLTATYNQRVAVYAVAHAIKKILECNDTACPGDANFPLAKLVAILRKINFTLDNQSYSFNNDGDFDTGYDLIMWKNSGNGRMPSVVGKFLISKKDVEVYEQSIQWTNNTVPWSRCSETCPPGTRKSVSDISCCYNCTVCSEGYFSNLSDQDACQKCPNGTTSPPNATECQEWEVWYLKWSDPYSIVVMVGTGIGILLLIFSFIFFILHRDNPIIRNTLIYSFIMKFGLIVSFGGVIIFLGRPSIIQCMAQQAMYAFGFTLCVSCILTKAFRTFIAYMACDPYTQHRLRRIDKPFVIISLLTAIQGLICIFWFVFDQPGVEEIESKTIKTRTMSQLCTQGASKYAFGTMHIYIAILAVVCFLLAFKGRDNETEPIVFSMIIHLFAWLCFIPVFITQHELRPIIQISAIMVSNYGVIFCHFTPKWFKIISENVEHENALRLISSQSTDSVSDSAIGSLSIEGSVDSLPLPNRVCSTVSGPADVEISISENGLNIGSLEDSLTIPSTASPEQLTITDDEMSYCHNILNTDISEESIPISSTISTVSSTKDRLEDTAITNAAQITTADSEKPNWYQNTGSIRRRRTTSF</sequence>
<evidence type="ECO:0000256" key="13">
    <source>
        <dbReference type="SAM" id="Phobius"/>
    </source>
</evidence>
<evidence type="ECO:0000259" key="14">
    <source>
        <dbReference type="PROSITE" id="PS50259"/>
    </source>
</evidence>
<dbReference type="Pfam" id="PF01094">
    <property type="entry name" value="ANF_receptor"/>
    <property type="match status" value="1"/>
</dbReference>
<accession>A0AAE0QBA1</accession>
<dbReference type="FunFam" id="2.10.50.30:FF:000004">
    <property type="entry name" value="Taste receptor type 1 member 3-like protein"/>
    <property type="match status" value="1"/>
</dbReference>
<feature type="transmembrane region" description="Helical" evidence="13">
    <location>
        <begin position="408"/>
        <end position="429"/>
    </location>
</feature>
<feature type="transmembrane region" description="Helical" evidence="13">
    <location>
        <begin position="483"/>
        <end position="503"/>
    </location>
</feature>
<keyword evidence="6" id="KW-0297">G-protein coupled receptor</keyword>
<dbReference type="Proteomes" id="UP001274896">
    <property type="component" value="Unassembled WGS sequence"/>
</dbReference>
<dbReference type="InterPro" id="IPR009030">
    <property type="entry name" value="Growth_fac_rcpt_cys_sf"/>
</dbReference>
<dbReference type="Gene3D" id="3.40.50.2300">
    <property type="match status" value="1"/>
</dbReference>
<dbReference type="GO" id="GO:0004930">
    <property type="term" value="F:G protein-coupled receptor activity"/>
    <property type="evidence" value="ECO:0007669"/>
    <property type="project" value="UniProtKB-KW"/>
</dbReference>
<dbReference type="Gene3D" id="2.10.50.30">
    <property type="entry name" value="GPCR, family 3, nine cysteines domain"/>
    <property type="match status" value="1"/>
</dbReference>
<dbReference type="InterPro" id="IPR017979">
    <property type="entry name" value="GPCR_3_CS"/>
</dbReference>
<dbReference type="InterPro" id="IPR001828">
    <property type="entry name" value="ANF_lig-bd_rcpt"/>
</dbReference>
<dbReference type="PROSITE" id="PS00980">
    <property type="entry name" value="G_PROTEIN_RECEP_F3_2"/>
    <property type="match status" value="1"/>
</dbReference>
<organism evidence="15 16">
    <name type="scientific">Hemibagrus guttatus</name>
    <dbReference type="NCBI Taxonomy" id="175788"/>
    <lineage>
        <taxon>Eukaryota</taxon>
        <taxon>Metazoa</taxon>
        <taxon>Chordata</taxon>
        <taxon>Craniata</taxon>
        <taxon>Vertebrata</taxon>
        <taxon>Euteleostomi</taxon>
        <taxon>Actinopterygii</taxon>
        <taxon>Neopterygii</taxon>
        <taxon>Teleostei</taxon>
        <taxon>Ostariophysi</taxon>
        <taxon>Siluriformes</taxon>
        <taxon>Bagridae</taxon>
        <taxon>Hemibagrus</taxon>
    </lineage>
</organism>
<keyword evidence="7 13" id="KW-0472">Membrane</keyword>
<dbReference type="PRINTS" id="PR00592">
    <property type="entry name" value="CASENSINGR"/>
</dbReference>
<dbReference type="InterPro" id="IPR000068">
    <property type="entry name" value="GPCR_3_Ca_sens_rcpt-rel"/>
</dbReference>
<dbReference type="FunFam" id="3.40.50.2300:FF:000016">
    <property type="entry name" value="Taste 1 receptor member 2"/>
    <property type="match status" value="1"/>
</dbReference>
<dbReference type="PANTHER" id="PTHR24061">
    <property type="entry name" value="CALCIUM-SENSING RECEPTOR-RELATED"/>
    <property type="match status" value="1"/>
</dbReference>
<evidence type="ECO:0000256" key="10">
    <source>
        <dbReference type="ARBA" id="ARBA00023224"/>
    </source>
</evidence>
<evidence type="ECO:0000313" key="16">
    <source>
        <dbReference type="Proteomes" id="UP001274896"/>
    </source>
</evidence>
<evidence type="ECO:0000256" key="2">
    <source>
        <dbReference type="ARBA" id="ARBA00022475"/>
    </source>
</evidence>
<dbReference type="InterPro" id="IPR038550">
    <property type="entry name" value="GPCR_3_9-Cys_sf"/>
</dbReference>
<evidence type="ECO:0000256" key="6">
    <source>
        <dbReference type="ARBA" id="ARBA00023040"/>
    </source>
</evidence>
<evidence type="ECO:0000256" key="11">
    <source>
        <dbReference type="ARBA" id="ARBA00038492"/>
    </source>
</evidence>
<dbReference type="GO" id="GO:0050909">
    <property type="term" value="P:sensory perception of taste"/>
    <property type="evidence" value="ECO:0007669"/>
    <property type="project" value="UniProtKB-ARBA"/>
</dbReference>
<evidence type="ECO:0000256" key="1">
    <source>
        <dbReference type="ARBA" id="ARBA00004651"/>
    </source>
</evidence>
<keyword evidence="5 13" id="KW-1133">Transmembrane helix</keyword>
<reference evidence="15" key="1">
    <citation type="submission" date="2023-06" db="EMBL/GenBank/DDBJ databases">
        <title>Male Hemibagrus guttatus genome.</title>
        <authorList>
            <person name="Bian C."/>
        </authorList>
    </citation>
    <scope>NUCLEOTIDE SEQUENCE</scope>
    <source>
        <strain evidence="15">Male_cb2023</strain>
        <tissue evidence="15">Muscle</tissue>
    </source>
</reference>
<comment type="subcellular location">
    <subcellularLocation>
        <location evidence="1">Cell membrane</location>
        <topology evidence="1">Multi-pass membrane protein</topology>
    </subcellularLocation>
</comment>
<feature type="domain" description="G-protein coupled receptors family 3 profile" evidence="14">
    <location>
        <begin position="372"/>
        <end position="616"/>
    </location>
</feature>
<feature type="transmembrane region" description="Helical" evidence="13">
    <location>
        <begin position="372"/>
        <end position="396"/>
    </location>
</feature>
<dbReference type="Pfam" id="PF00003">
    <property type="entry name" value="7tm_3"/>
    <property type="match status" value="1"/>
</dbReference>
<evidence type="ECO:0000256" key="5">
    <source>
        <dbReference type="ARBA" id="ARBA00022989"/>
    </source>
</evidence>
<comment type="similarity">
    <text evidence="11">Belongs to the G-protein coupled receptor 3 family. TAS1R subfamily.</text>
</comment>
<protein>
    <recommendedName>
        <fullName evidence="14">G-protein coupled receptors family 3 profile domain-containing protein</fullName>
    </recommendedName>
</protein>
<keyword evidence="4" id="KW-0732">Signal</keyword>
<keyword evidence="16" id="KW-1185">Reference proteome</keyword>
<dbReference type="PRINTS" id="PR00248">
    <property type="entry name" value="GPCRMGR"/>
</dbReference>
<feature type="transmembrane region" description="Helical" evidence="13">
    <location>
        <begin position="564"/>
        <end position="583"/>
    </location>
</feature>
<keyword evidence="8" id="KW-0675">Receptor</keyword>
<gene>
    <name evidence="15" type="ORF">QTP70_030439</name>
</gene>
<keyword evidence="9" id="KW-0325">Glycoprotein</keyword>
<evidence type="ECO:0000256" key="7">
    <source>
        <dbReference type="ARBA" id="ARBA00023136"/>
    </source>
</evidence>
<dbReference type="PANTHER" id="PTHR24061:SF506">
    <property type="entry name" value="G-PROTEIN COUPLED RECEPTOR FAMILY C GROUP 6 MEMBER A-LIKE PRECURSOR"/>
    <property type="match status" value="1"/>
</dbReference>
<dbReference type="InterPro" id="IPR017978">
    <property type="entry name" value="GPCR_3_C"/>
</dbReference>
<evidence type="ECO:0000256" key="4">
    <source>
        <dbReference type="ARBA" id="ARBA00022729"/>
    </source>
</evidence>
<dbReference type="EMBL" id="JAUCMX010000019">
    <property type="protein sequence ID" value="KAK3517026.1"/>
    <property type="molecule type" value="Genomic_DNA"/>
</dbReference>
<feature type="region of interest" description="Disordered" evidence="12">
    <location>
        <begin position="755"/>
        <end position="774"/>
    </location>
</feature>
<feature type="transmembrane region" description="Helical" evidence="13">
    <location>
        <begin position="441"/>
        <end position="463"/>
    </location>
</feature>
<evidence type="ECO:0000256" key="8">
    <source>
        <dbReference type="ARBA" id="ARBA00023170"/>
    </source>
</evidence>
<dbReference type="PROSITE" id="PS50259">
    <property type="entry name" value="G_PROTEIN_RECEP_F3_4"/>
    <property type="match status" value="1"/>
</dbReference>
<evidence type="ECO:0000313" key="15">
    <source>
        <dbReference type="EMBL" id="KAK3517026.1"/>
    </source>
</evidence>
<dbReference type="SUPFAM" id="SSF57184">
    <property type="entry name" value="Growth factor receptor domain"/>
    <property type="match status" value="1"/>
</dbReference>
<feature type="transmembrane region" description="Helical" evidence="13">
    <location>
        <begin position="589"/>
        <end position="608"/>
    </location>
</feature>
<dbReference type="InterPro" id="IPR028082">
    <property type="entry name" value="Peripla_BP_I"/>
</dbReference>
<dbReference type="GO" id="GO:0005886">
    <property type="term" value="C:plasma membrane"/>
    <property type="evidence" value="ECO:0007669"/>
    <property type="project" value="UniProtKB-SubCell"/>
</dbReference>
<dbReference type="InterPro" id="IPR000337">
    <property type="entry name" value="GPCR_3"/>
</dbReference>
<keyword evidence="10" id="KW-0807">Transducer</keyword>
<keyword evidence="2" id="KW-1003">Cell membrane</keyword>
<evidence type="ECO:0000256" key="9">
    <source>
        <dbReference type="ARBA" id="ARBA00023180"/>
    </source>
</evidence>
<evidence type="ECO:0000256" key="3">
    <source>
        <dbReference type="ARBA" id="ARBA00022692"/>
    </source>
</evidence>
<comment type="caution">
    <text evidence="15">The sequence shown here is derived from an EMBL/GenBank/DDBJ whole genome shotgun (WGS) entry which is preliminary data.</text>
</comment>
<proteinExistence type="inferred from homology"/>